<feature type="signal peptide" evidence="2">
    <location>
        <begin position="1"/>
        <end position="30"/>
    </location>
</feature>
<feature type="chain" id="PRO_5037779797" evidence="2">
    <location>
        <begin position="31"/>
        <end position="151"/>
    </location>
</feature>
<accession>A0A918CS94</accession>
<comment type="caution">
    <text evidence="3">The sequence shown here is derived from an EMBL/GenBank/DDBJ whole genome shotgun (WGS) entry which is preliminary data.</text>
</comment>
<feature type="compositionally biased region" description="Gly residues" evidence="1">
    <location>
        <begin position="39"/>
        <end position="49"/>
    </location>
</feature>
<evidence type="ECO:0000313" key="3">
    <source>
        <dbReference type="EMBL" id="GGN12277.1"/>
    </source>
</evidence>
<name>A0A918CS94_9ACTN</name>
<protein>
    <submittedName>
        <fullName evidence="3">Uncharacterized protein</fullName>
    </submittedName>
</protein>
<dbReference type="Proteomes" id="UP000653411">
    <property type="component" value="Unassembled WGS sequence"/>
</dbReference>
<keyword evidence="2" id="KW-0732">Signal</keyword>
<reference evidence="3" key="2">
    <citation type="submission" date="2020-09" db="EMBL/GenBank/DDBJ databases">
        <authorList>
            <person name="Sun Q."/>
            <person name="Zhou Y."/>
        </authorList>
    </citation>
    <scope>NUCLEOTIDE SEQUENCE</scope>
    <source>
        <strain evidence="3">CGMCC 4.7110</strain>
    </source>
</reference>
<evidence type="ECO:0000256" key="2">
    <source>
        <dbReference type="SAM" id="SignalP"/>
    </source>
</evidence>
<proteinExistence type="predicted"/>
<evidence type="ECO:0000313" key="4">
    <source>
        <dbReference type="Proteomes" id="UP000653411"/>
    </source>
</evidence>
<sequence>MRALATRPRRIAIGIAVVSAAALGTVSAAAAQSSPAPGHSGGGHPGRGGASLAVSYRPTGNAPADVNAVNDDFAACMRAHGEPAVPVFHATGNAARNAAGKVTLEVQGGPDKNGATPNPKLFQKALRSCAPILKDVGITLSTDADEPPALP</sequence>
<feature type="region of interest" description="Disordered" evidence="1">
    <location>
        <begin position="31"/>
        <end position="56"/>
    </location>
</feature>
<evidence type="ECO:0000256" key="1">
    <source>
        <dbReference type="SAM" id="MobiDB-lite"/>
    </source>
</evidence>
<keyword evidence="4" id="KW-1185">Reference proteome</keyword>
<dbReference type="EMBL" id="BMML01000008">
    <property type="protein sequence ID" value="GGN12277.1"/>
    <property type="molecule type" value="Genomic_DNA"/>
</dbReference>
<gene>
    <name evidence="3" type="ORF">GCM10011578_038990</name>
</gene>
<organism evidence="3 4">
    <name type="scientific">Streptomyces fuscichromogenes</name>
    <dbReference type="NCBI Taxonomy" id="1324013"/>
    <lineage>
        <taxon>Bacteria</taxon>
        <taxon>Bacillati</taxon>
        <taxon>Actinomycetota</taxon>
        <taxon>Actinomycetes</taxon>
        <taxon>Kitasatosporales</taxon>
        <taxon>Streptomycetaceae</taxon>
        <taxon>Streptomyces</taxon>
    </lineage>
</organism>
<dbReference type="AlphaFoldDB" id="A0A918CS94"/>
<reference evidence="3" key="1">
    <citation type="journal article" date="2014" name="Int. J. Syst. Evol. Microbiol.">
        <title>Complete genome sequence of Corynebacterium casei LMG S-19264T (=DSM 44701T), isolated from a smear-ripened cheese.</title>
        <authorList>
            <consortium name="US DOE Joint Genome Institute (JGI-PGF)"/>
            <person name="Walter F."/>
            <person name="Albersmeier A."/>
            <person name="Kalinowski J."/>
            <person name="Ruckert C."/>
        </authorList>
    </citation>
    <scope>NUCLEOTIDE SEQUENCE</scope>
    <source>
        <strain evidence="3">CGMCC 4.7110</strain>
    </source>
</reference>
<dbReference type="RefSeq" id="WP_189264028.1">
    <property type="nucleotide sequence ID" value="NZ_BMML01000008.1"/>
</dbReference>